<dbReference type="Proteomes" id="UP000253034">
    <property type="component" value="Unassembled WGS sequence"/>
</dbReference>
<organism evidence="1 2">
    <name type="scientific">Anaerobacterium chartisolvens</name>
    <dbReference type="NCBI Taxonomy" id="1297424"/>
    <lineage>
        <taxon>Bacteria</taxon>
        <taxon>Bacillati</taxon>
        <taxon>Bacillota</taxon>
        <taxon>Clostridia</taxon>
        <taxon>Eubacteriales</taxon>
        <taxon>Oscillospiraceae</taxon>
        <taxon>Anaerobacterium</taxon>
    </lineage>
</organism>
<reference evidence="1 2" key="1">
    <citation type="submission" date="2018-07" db="EMBL/GenBank/DDBJ databases">
        <title>Genomic Encyclopedia of Type Strains, Phase IV (KMG-IV): sequencing the most valuable type-strain genomes for metagenomic binning, comparative biology and taxonomic classification.</title>
        <authorList>
            <person name="Goeker M."/>
        </authorList>
    </citation>
    <scope>NUCLEOTIDE SEQUENCE [LARGE SCALE GENOMIC DNA]</scope>
    <source>
        <strain evidence="1 2">DSM 27016</strain>
    </source>
</reference>
<proteinExistence type="predicted"/>
<dbReference type="OrthoDB" id="1865272at2"/>
<keyword evidence="2" id="KW-1185">Reference proteome</keyword>
<comment type="caution">
    <text evidence="1">The sequence shown here is derived from an EMBL/GenBank/DDBJ whole genome shotgun (WGS) entry which is preliminary data.</text>
</comment>
<evidence type="ECO:0000313" key="2">
    <source>
        <dbReference type="Proteomes" id="UP000253034"/>
    </source>
</evidence>
<evidence type="ECO:0000313" key="1">
    <source>
        <dbReference type="EMBL" id="RCX10526.1"/>
    </source>
</evidence>
<name>A0A369AQL7_9FIRM</name>
<accession>A0A369AQL7</accession>
<dbReference type="AlphaFoldDB" id="A0A369AQL7"/>
<sequence>MVIRQLKAHQYEQLHKFLVKRAHIGLLEASYTASMIINGKEYAVKIQPERHNKMAVLQVVRIERGEYGVKFELITKSNLLSSFLEILISQALVS</sequence>
<gene>
    <name evidence="1" type="ORF">DFR58_12825</name>
</gene>
<dbReference type="EMBL" id="QPJT01000028">
    <property type="protein sequence ID" value="RCX10526.1"/>
    <property type="molecule type" value="Genomic_DNA"/>
</dbReference>
<dbReference type="RefSeq" id="WP_114299353.1">
    <property type="nucleotide sequence ID" value="NZ_QPJT01000028.1"/>
</dbReference>
<protein>
    <submittedName>
        <fullName evidence="1">Uncharacterized protein</fullName>
    </submittedName>
</protein>